<organism evidence="2 3">
    <name type="scientific">Tetranychus urticae</name>
    <name type="common">Two-spotted spider mite</name>
    <dbReference type="NCBI Taxonomy" id="32264"/>
    <lineage>
        <taxon>Eukaryota</taxon>
        <taxon>Metazoa</taxon>
        <taxon>Ecdysozoa</taxon>
        <taxon>Arthropoda</taxon>
        <taxon>Chelicerata</taxon>
        <taxon>Arachnida</taxon>
        <taxon>Acari</taxon>
        <taxon>Acariformes</taxon>
        <taxon>Trombidiformes</taxon>
        <taxon>Prostigmata</taxon>
        <taxon>Eleutherengona</taxon>
        <taxon>Raphignathae</taxon>
        <taxon>Tetranychoidea</taxon>
        <taxon>Tetranychidae</taxon>
        <taxon>Tetranychus</taxon>
    </lineage>
</organism>
<evidence type="ECO:0000313" key="3">
    <source>
        <dbReference type="Proteomes" id="UP000015104"/>
    </source>
</evidence>
<proteinExistence type="predicted"/>
<dbReference type="EnsemblMetazoa" id="tetur19g01450.1">
    <property type="protein sequence ID" value="tetur19g01450.1"/>
    <property type="gene ID" value="tetur19g01450"/>
</dbReference>
<keyword evidence="1" id="KW-0812">Transmembrane</keyword>
<dbReference type="Proteomes" id="UP000015104">
    <property type="component" value="Unassembled WGS sequence"/>
</dbReference>
<feature type="transmembrane region" description="Helical" evidence="1">
    <location>
        <begin position="12"/>
        <end position="30"/>
    </location>
</feature>
<dbReference type="HOGENOM" id="CLU_2761050_0_0_1"/>
<reference evidence="2" key="2">
    <citation type="submission" date="2015-06" db="UniProtKB">
        <authorList>
            <consortium name="EnsemblMetazoa"/>
        </authorList>
    </citation>
    <scope>IDENTIFICATION</scope>
</reference>
<sequence length="70" mass="8077">MCASLFSFYQTVLFLVELAFLIYMIMFTYLPEQLSCPHLTMMISITIVSNQYSPEKAKFNNVKINSLVAK</sequence>
<name>T1KS14_TETUR</name>
<evidence type="ECO:0000313" key="2">
    <source>
        <dbReference type="EnsemblMetazoa" id="tetur19g01450.1"/>
    </source>
</evidence>
<accession>T1KS14</accession>
<dbReference type="AlphaFoldDB" id="T1KS14"/>
<keyword evidence="3" id="KW-1185">Reference proteome</keyword>
<evidence type="ECO:0000256" key="1">
    <source>
        <dbReference type="SAM" id="Phobius"/>
    </source>
</evidence>
<protein>
    <submittedName>
        <fullName evidence="2">Uncharacterized protein</fullName>
    </submittedName>
</protein>
<reference evidence="3" key="1">
    <citation type="submission" date="2011-08" db="EMBL/GenBank/DDBJ databases">
        <authorList>
            <person name="Rombauts S."/>
        </authorList>
    </citation>
    <scope>NUCLEOTIDE SEQUENCE</scope>
    <source>
        <strain evidence="3">London</strain>
    </source>
</reference>
<dbReference type="EMBL" id="CAEY01000421">
    <property type="status" value="NOT_ANNOTATED_CDS"/>
    <property type="molecule type" value="Genomic_DNA"/>
</dbReference>
<keyword evidence="1" id="KW-1133">Transmembrane helix</keyword>
<keyword evidence="1" id="KW-0472">Membrane</keyword>